<evidence type="ECO:0000313" key="2">
    <source>
        <dbReference type="Proteomes" id="UP000012073"/>
    </source>
</evidence>
<evidence type="ECO:0000313" key="1">
    <source>
        <dbReference type="EMBL" id="CDF40368.1"/>
    </source>
</evidence>
<dbReference type="KEGG" id="ccp:CHC_T00007157001"/>
<dbReference type="AlphaFoldDB" id="R7QRJ2"/>
<sequence>MLHSADSPPRGWNKLKVPCFPSKEPMSRLYAQADAIGNKPYRRVSNQKRNKKGKIISLKRGIPNGFVRNKCAV</sequence>
<protein>
    <submittedName>
        <fullName evidence="1">Uncharacterized protein</fullName>
    </submittedName>
</protein>
<dbReference type="Proteomes" id="UP000012073">
    <property type="component" value="Unassembled WGS sequence"/>
</dbReference>
<dbReference type="GeneID" id="17318387"/>
<name>R7QRJ2_CHOCR</name>
<gene>
    <name evidence="1" type="ORF">CHC_T00007157001</name>
</gene>
<reference evidence="2" key="1">
    <citation type="journal article" date="2013" name="Proc. Natl. Acad. Sci. U.S.A.">
        <title>Genome structure and metabolic features in the red seaweed Chondrus crispus shed light on evolution of the Archaeplastida.</title>
        <authorList>
            <person name="Collen J."/>
            <person name="Porcel B."/>
            <person name="Carre W."/>
            <person name="Ball S.G."/>
            <person name="Chaparro C."/>
            <person name="Tonon T."/>
            <person name="Barbeyron T."/>
            <person name="Michel G."/>
            <person name="Noel B."/>
            <person name="Valentin K."/>
            <person name="Elias M."/>
            <person name="Artiguenave F."/>
            <person name="Arun A."/>
            <person name="Aury J.M."/>
            <person name="Barbosa-Neto J.F."/>
            <person name="Bothwell J.H."/>
            <person name="Bouget F.Y."/>
            <person name="Brillet L."/>
            <person name="Cabello-Hurtado F."/>
            <person name="Capella-Gutierrez S."/>
            <person name="Charrier B."/>
            <person name="Cladiere L."/>
            <person name="Cock J.M."/>
            <person name="Coelho S.M."/>
            <person name="Colleoni C."/>
            <person name="Czjzek M."/>
            <person name="Da Silva C."/>
            <person name="Delage L."/>
            <person name="Denoeud F."/>
            <person name="Deschamps P."/>
            <person name="Dittami S.M."/>
            <person name="Gabaldon T."/>
            <person name="Gachon C.M."/>
            <person name="Groisillier A."/>
            <person name="Herve C."/>
            <person name="Jabbari K."/>
            <person name="Katinka M."/>
            <person name="Kloareg B."/>
            <person name="Kowalczyk N."/>
            <person name="Labadie K."/>
            <person name="Leblanc C."/>
            <person name="Lopez P.J."/>
            <person name="McLachlan D.H."/>
            <person name="Meslet-Cladiere L."/>
            <person name="Moustafa A."/>
            <person name="Nehr Z."/>
            <person name="Nyvall Collen P."/>
            <person name="Panaud O."/>
            <person name="Partensky F."/>
            <person name="Poulain J."/>
            <person name="Rensing S.A."/>
            <person name="Rousvoal S."/>
            <person name="Samson G."/>
            <person name="Symeonidi A."/>
            <person name="Weissenbach J."/>
            <person name="Zambounis A."/>
            <person name="Wincker P."/>
            <person name="Boyen C."/>
        </authorList>
    </citation>
    <scope>NUCLEOTIDE SEQUENCE [LARGE SCALE GENOMIC DNA]</scope>
    <source>
        <strain evidence="2">cv. Stackhouse</strain>
    </source>
</reference>
<proteinExistence type="predicted"/>
<dbReference type="Gramene" id="CDF40368">
    <property type="protein sequence ID" value="CDF40368"/>
    <property type="gene ID" value="CHC_T00007157001"/>
</dbReference>
<accession>R7QRJ2</accession>
<keyword evidence="2" id="KW-1185">Reference proteome</keyword>
<organism evidence="1 2">
    <name type="scientific">Chondrus crispus</name>
    <name type="common">Carrageen Irish moss</name>
    <name type="synonym">Polymorpha crispa</name>
    <dbReference type="NCBI Taxonomy" id="2769"/>
    <lineage>
        <taxon>Eukaryota</taxon>
        <taxon>Rhodophyta</taxon>
        <taxon>Florideophyceae</taxon>
        <taxon>Rhodymeniophycidae</taxon>
        <taxon>Gigartinales</taxon>
        <taxon>Gigartinaceae</taxon>
        <taxon>Chondrus</taxon>
    </lineage>
</organism>
<dbReference type="EMBL" id="HG002162">
    <property type="protein sequence ID" value="CDF40368.1"/>
    <property type="molecule type" value="Genomic_DNA"/>
</dbReference>
<dbReference type="RefSeq" id="XP_005710662.1">
    <property type="nucleotide sequence ID" value="XM_005710605.1"/>
</dbReference>